<dbReference type="AlphaFoldDB" id="A0A5B7IEQ1"/>
<name>A0A5B7IEQ1_PORTR</name>
<comment type="caution">
    <text evidence="2">The sequence shown here is derived from an EMBL/GenBank/DDBJ whole genome shotgun (WGS) entry which is preliminary data.</text>
</comment>
<evidence type="ECO:0000313" key="3">
    <source>
        <dbReference type="Proteomes" id="UP000324222"/>
    </source>
</evidence>
<accession>A0A5B7IEQ1</accession>
<reference evidence="2 3" key="1">
    <citation type="submission" date="2019-05" db="EMBL/GenBank/DDBJ databases">
        <title>Another draft genome of Portunus trituberculatus and its Hox gene families provides insights of decapod evolution.</title>
        <authorList>
            <person name="Jeong J.-H."/>
            <person name="Song I."/>
            <person name="Kim S."/>
            <person name="Choi T."/>
            <person name="Kim D."/>
            <person name="Ryu S."/>
            <person name="Kim W."/>
        </authorList>
    </citation>
    <scope>NUCLEOTIDE SEQUENCE [LARGE SCALE GENOMIC DNA]</scope>
    <source>
        <tissue evidence="2">Muscle</tissue>
    </source>
</reference>
<evidence type="ECO:0000256" key="1">
    <source>
        <dbReference type="SAM" id="MobiDB-lite"/>
    </source>
</evidence>
<dbReference type="EMBL" id="VSRR010060911">
    <property type="protein sequence ID" value="MPC82850.1"/>
    <property type="molecule type" value="Genomic_DNA"/>
</dbReference>
<feature type="region of interest" description="Disordered" evidence="1">
    <location>
        <begin position="67"/>
        <end position="118"/>
    </location>
</feature>
<proteinExistence type="predicted"/>
<evidence type="ECO:0000313" key="2">
    <source>
        <dbReference type="EMBL" id="MPC82850.1"/>
    </source>
</evidence>
<keyword evidence="3" id="KW-1185">Reference proteome</keyword>
<gene>
    <name evidence="2" type="ORF">E2C01_077536</name>
</gene>
<feature type="compositionally biased region" description="Polar residues" evidence="1">
    <location>
        <begin position="77"/>
        <end position="92"/>
    </location>
</feature>
<dbReference type="Proteomes" id="UP000324222">
    <property type="component" value="Unassembled WGS sequence"/>
</dbReference>
<sequence>MYGSQRFSVWWACGRCEPQWRGFRQHELRVTVLINIHGSFLPVQVTRRGAPPPRPPRHLTPSLTKVIHTHHKPPPSSKTTFQNKPASLNTPVSEMHRSQPDVSGGGGGGGSVVRRGIR</sequence>
<organism evidence="2 3">
    <name type="scientific">Portunus trituberculatus</name>
    <name type="common">Swimming crab</name>
    <name type="synonym">Neptunus trituberculatus</name>
    <dbReference type="NCBI Taxonomy" id="210409"/>
    <lineage>
        <taxon>Eukaryota</taxon>
        <taxon>Metazoa</taxon>
        <taxon>Ecdysozoa</taxon>
        <taxon>Arthropoda</taxon>
        <taxon>Crustacea</taxon>
        <taxon>Multicrustacea</taxon>
        <taxon>Malacostraca</taxon>
        <taxon>Eumalacostraca</taxon>
        <taxon>Eucarida</taxon>
        <taxon>Decapoda</taxon>
        <taxon>Pleocyemata</taxon>
        <taxon>Brachyura</taxon>
        <taxon>Eubrachyura</taxon>
        <taxon>Portunoidea</taxon>
        <taxon>Portunidae</taxon>
        <taxon>Portuninae</taxon>
        <taxon>Portunus</taxon>
    </lineage>
</organism>
<protein>
    <submittedName>
        <fullName evidence="2">Uncharacterized protein</fullName>
    </submittedName>
</protein>